<dbReference type="Gene3D" id="3.40.50.150">
    <property type="entry name" value="Vaccinia Virus protein VP39"/>
    <property type="match status" value="1"/>
</dbReference>
<keyword evidence="2" id="KW-0169">Cobalamin biosynthesis</keyword>
<organism evidence="6 7">
    <name type="scientific">Thermosipho melanesiensis</name>
    <dbReference type="NCBI Taxonomy" id="46541"/>
    <lineage>
        <taxon>Bacteria</taxon>
        <taxon>Thermotogati</taxon>
        <taxon>Thermotogota</taxon>
        <taxon>Thermotogae</taxon>
        <taxon>Thermotogales</taxon>
        <taxon>Fervidobacteriaceae</taxon>
        <taxon>Thermosipho</taxon>
    </lineage>
</organism>
<evidence type="ECO:0000256" key="5">
    <source>
        <dbReference type="ARBA" id="ARBA00022691"/>
    </source>
</evidence>
<evidence type="ECO:0000313" key="6">
    <source>
        <dbReference type="EMBL" id="APT73712.1"/>
    </source>
</evidence>
<dbReference type="SUPFAM" id="SSF53335">
    <property type="entry name" value="S-adenosyl-L-methionine-dependent methyltransferases"/>
    <property type="match status" value="1"/>
</dbReference>
<reference evidence="6 7" key="1">
    <citation type="submission" date="2014-02" db="EMBL/GenBank/DDBJ databases">
        <title>Diversity of Thermotogales isolates from hydrothermal vents.</title>
        <authorList>
            <person name="Haverkamp T.H.A."/>
            <person name="Lossouarn J."/>
            <person name="Geslin C."/>
            <person name="Nesbo C.L."/>
        </authorList>
    </citation>
    <scope>NUCLEOTIDE SEQUENCE [LARGE SCALE GENOMIC DNA]</scope>
    <source>
        <strain evidence="6 7">431</strain>
    </source>
</reference>
<name>A0ABN4V1Z8_9BACT</name>
<dbReference type="InterPro" id="IPR014008">
    <property type="entry name" value="Cbl_synth_MTase_CbiT"/>
</dbReference>
<dbReference type="PANTHER" id="PTHR43182:SF1">
    <property type="entry name" value="COBALT-PRECORRIN-7 C(5)-METHYLTRANSFERASE"/>
    <property type="match status" value="1"/>
</dbReference>
<evidence type="ECO:0000256" key="2">
    <source>
        <dbReference type="ARBA" id="ARBA00022573"/>
    </source>
</evidence>
<keyword evidence="3" id="KW-0489">Methyltransferase</keyword>
<dbReference type="InterPro" id="IPR050714">
    <property type="entry name" value="Cobalamin_biosynth_MTase"/>
</dbReference>
<evidence type="ECO:0000256" key="1">
    <source>
        <dbReference type="ARBA" id="ARBA00004953"/>
    </source>
</evidence>
<dbReference type="Pfam" id="PF03602">
    <property type="entry name" value="Cons_hypoth95"/>
    <property type="match status" value="1"/>
</dbReference>
<dbReference type="NCBIfam" id="TIGR02469">
    <property type="entry name" value="CbiT"/>
    <property type="match status" value="1"/>
</dbReference>
<dbReference type="InterPro" id="IPR029063">
    <property type="entry name" value="SAM-dependent_MTases_sf"/>
</dbReference>
<keyword evidence="5" id="KW-0949">S-adenosyl-L-methionine</keyword>
<evidence type="ECO:0000256" key="4">
    <source>
        <dbReference type="ARBA" id="ARBA00022679"/>
    </source>
</evidence>
<keyword evidence="7" id="KW-1185">Reference proteome</keyword>
<dbReference type="Proteomes" id="UP000185490">
    <property type="component" value="Chromosome"/>
</dbReference>
<gene>
    <name evidence="6" type="ORF">BW47_03795</name>
</gene>
<dbReference type="CDD" id="cd02440">
    <property type="entry name" value="AdoMet_MTases"/>
    <property type="match status" value="1"/>
</dbReference>
<dbReference type="PANTHER" id="PTHR43182">
    <property type="entry name" value="COBALT-PRECORRIN-6B C(15)-METHYLTRANSFERASE (DECARBOXYLATING)"/>
    <property type="match status" value="1"/>
</dbReference>
<sequence length="179" mass="20651">MFLDDEFFHHENTPMTKQEIRAIILSKLKLKETEIFWDIGAGSGAISIEASYFCKKVYAIEKEKERINTIKINIQKADRKNIEIIHGIAPDALKFLSKPDKVFVGGSDNNTESVLECIENILPKRITISAITLETLYTTIKFFKHYNSEIIQVGITKIKKGKKHMFLSNNPIFLITFWR</sequence>
<dbReference type="RefSeq" id="WP_012056925.1">
    <property type="nucleotide sequence ID" value="NZ_CP007389.1"/>
</dbReference>
<comment type="pathway">
    <text evidence="1">Cofactor biosynthesis; adenosylcobalamin biosynthesis.</text>
</comment>
<dbReference type="EMBL" id="CP007389">
    <property type="protein sequence ID" value="APT73712.1"/>
    <property type="molecule type" value="Genomic_DNA"/>
</dbReference>
<proteinExistence type="predicted"/>
<evidence type="ECO:0000313" key="7">
    <source>
        <dbReference type="Proteomes" id="UP000185490"/>
    </source>
</evidence>
<protein>
    <submittedName>
        <fullName evidence="6">Precorrin-6Y C5,15-methyltransferase</fullName>
    </submittedName>
</protein>
<evidence type="ECO:0000256" key="3">
    <source>
        <dbReference type="ARBA" id="ARBA00022603"/>
    </source>
</evidence>
<keyword evidence="4" id="KW-0808">Transferase</keyword>
<accession>A0ABN4V1Z8</accession>